<evidence type="ECO:0000313" key="5">
    <source>
        <dbReference type="Proteomes" id="UP000076532"/>
    </source>
</evidence>
<feature type="transmembrane region" description="Helical" evidence="2">
    <location>
        <begin position="98"/>
        <end position="118"/>
    </location>
</feature>
<feature type="chain" id="PRO_5012475400" evidence="3">
    <location>
        <begin position="16"/>
        <end position="537"/>
    </location>
</feature>
<proteinExistence type="predicted"/>
<name>A0A166AMN0_9AGAM</name>
<keyword evidence="2" id="KW-0472">Membrane</keyword>
<accession>A0A166AMN0</accession>
<evidence type="ECO:0000256" key="1">
    <source>
        <dbReference type="SAM" id="MobiDB-lite"/>
    </source>
</evidence>
<reference evidence="4 5" key="1">
    <citation type="journal article" date="2016" name="Mol. Biol. Evol.">
        <title>Comparative Genomics of Early-Diverging Mushroom-Forming Fungi Provides Insights into the Origins of Lignocellulose Decay Capabilities.</title>
        <authorList>
            <person name="Nagy L.G."/>
            <person name="Riley R."/>
            <person name="Tritt A."/>
            <person name="Adam C."/>
            <person name="Daum C."/>
            <person name="Floudas D."/>
            <person name="Sun H."/>
            <person name="Yadav J.S."/>
            <person name="Pangilinan J."/>
            <person name="Larsson K.H."/>
            <person name="Matsuura K."/>
            <person name="Barry K."/>
            <person name="Labutti K."/>
            <person name="Kuo R."/>
            <person name="Ohm R.A."/>
            <person name="Bhattacharya S.S."/>
            <person name="Shirouzu T."/>
            <person name="Yoshinaga Y."/>
            <person name="Martin F.M."/>
            <person name="Grigoriev I.V."/>
            <person name="Hibbett D.S."/>
        </authorList>
    </citation>
    <scope>NUCLEOTIDE SEQUENCE [LARGE SCALE GENOMIC DNA]</scope>
    <source>
        <strain evidence="4 5">CBS 109695</strain>
    </source>
</reference>
<dbReference type="OrthoDB" id="9451547at2759"/>
<protein>
    <submittedName>
        <fullName evidence="4">Uncharacterized protein</fullName>
    </submittedName>
</protein>
<feature type="transmembrane region" description="Helical" evidence="2">
    <location>
        <begin position="492"/>
        <end position="512"/>
    </location>
</feature>
<dbReference type="EMBL" id="KV417658">
    <property type="protein sequence ID" value="KZP11769.1"/>
    <property type="molecule type" value="Genomic_DNA"/>
</dbReference>
<dbReference type="PANTHER" id="PTHR35043:SF7">
    <property type="entry name" value="TRANSCRIPTION FACTOR DOMAIN-CONTAINING PROTEIN"/>
    <property type="match status" value="1"/>
</dbReference>
<sequence length="537" mass="59081">MTLSYLLTCLYLVQACVAPAVSDATSNSASSILDTSFSFASSDPTPNTCKDIDQCRTMVGIVTSCLATIFACIWVAVHPNMPGPEQSWVSRQFESFKLVVVTLMVPEWVLAWAVRQYLQARQYGKILEATRLEADADAAKPASQAITNNQYTKSSSSDEGDEQSAGIGPEEQSALLKNSTGGSIEMVGKSTRAGLDDERTKFACRQYLDATAPGPENLALANAVLWEVEHDLGRTNESWTTAHGFLAIMGGFYCYQNGKPMFPLQVQYVCGGDPADNDEYILALVKSRSLVPPTSDELGDRSKGDALSKTIAVLQTLWFVAQCIARRIGNLAITHLEIVTLAYTVITVAMYAAWWHKPLNVRCPIRVKGDAMIVKRTGYFRWTGTNILFYVIGEQDWIFNLRDEKRVPTFWSSCSSGPSGRIKLPLYADIIALIVAMVFGAVHCVAWSYVFPSLAERRMWRVCAITIAAIPLPMAAAFAVSDPFNGPSLYSMLSMAIGALLYISARILLLVLSFTTLRHLPLSAFQTVQWTTWIPHV</sequence>
<keyword evidence="2" id="KW-1133">Transmembrane helix</keyword>
<dbReference type="AlphaFoldDB" id="A0A166AMN0"/>
<keyword evidence="5" id="KW-1185">Reference proteome</keyword>
<organism evidence="4 5">
    <name type="scientific">Athelia psychrophila</name>
    <dbReference type="NCBI Taxonomy" id="1759441"/>
    <lineage>
        <taxon>Eukaryota</taxon>
        <taxon>Fungi</taxon>
        <taxon>Dikarya</taxon>
        <taxon>Basidiomycota</taxon>
        <taxon>Agaricomycotina</taxon>
        <taxon>Agaricomycetes</taxon>
        <taxon>Agaricomycetidae</taxon>
        <taxon>Atheliales</taxon>
        <taxon>Atheliaceae</taxon>
        <taxon>Athelia</taxon>
    </lineage>
</organism>
<keyword evidence="3" id="KW-0732">Signal</keyword>
<evidence type="ECO:0000313" key="4">
    <source>
        <dbReference type="EMBL" id="KZP11769.1"/>
    </source>
</evidence>
<feature type="signal peptide" evidence="3">
    <location>
        <begin position="1"/>
        <end position="15"/>
    </location>
</feature>
<dbReference type="Proteomes" id="UP000076532">
    <property type="component" value="Unassembled WGS sequence"/>
</dbReference>
<dbReference type="PANTHER" id="PTHR35043">
    <property type="entry name" value="TRANSCRIPTION FACTOR DOMAIN-CONTAINING PROTEIN"/>
    <property type="match status" value="1"/>
</dbReference>
<dbReference type="STRING" id="436010.A0A166AMN0"/>
<evidence type="ECO:0000256" key="3">
    <source>
        <dbReference type="SAM" id="SignalP"/>
    </source>
</evidence>
<feature type="compositionally biased region" description="Polar residues" evidence="1">
    <location>
        <begin position="144"/>
        <end position="157"/>
    </location>
</feature>
<feature type="transmembrane region" description="Helical" evidence="2">
    <location>
        <begin position="462"/>
        <end position="480"/>
    </location>
</feature>
<feature type="transmembrane region" description="Helical" evidence="2">
    <location>
        <begin position="58"/>
        <end position="77"/>
    </location>
</feature>
<keyword evidence="2" id="KW-0812">Transmembrane</keyword>
<gene>
    <name evidence="4" type="ORF">FIBSPDRAFT_937362</name>
</gene>
<feature type="transmembrane region" description="Helical" evidence="2">
    <location>
        <begin position="426"/>
        <end position="450"/>
    </location>
</feature>
<feature type="region of interest" description="Disordered" evidence="1">
    <location>
        <begin position="138"/>
        <end position="168"/>
    </location>
</feature>
<evidence type="ECO:0000256" key="2">
    <source>
        <dbReference type="SAM" id="Phobius"/>
    </source>
</evidence>